<dbReference type="PROSITE" id="PS51186">
    <property type="entry name" value="GNAT"/>
    <property type="match status" value="1"/>
</dbReference>
<dbReference type="RefSeq" id="WP_132821089.1">
    <property type="nucleotide sequence ID" value="NZ_SMKI01000417.1"/>
</dbReference>
<dbReference type="AlphaFoldDB" id="A0A4R4STY9"/>
<evidence type="ECO:0000313" key="3">
    <source>
        <dbReference type="Proteomes" id="UP000295345"/>
    </source>
</evidence>
<keyword evidence="3" id="KW-1185">Reference proteome</keyword>
<dbReference type="GO" id="GO:0016747">
    <property type="term" value="F:acyltransferase activity, transferring groups other than amino-acyl groups"/>
    <property type="evidence" value="ECO:0007669"/>
    <property type="project" value="InterPro"/>
</dbReference>
<comment type="caution">
    <text evidence="2">The sequence shown here is derived from an EMBL/GenBank/DDBJ whole genome shotgun (WGS) entry which is preliminary data.</text>
</comment>
<dbReference type="InterPro" id="IPR016181">
    <property type="entry name" value="Acyl_CoA_acyltransferase"/>
</dbReference>
<gene>
    <name evidence="2" type="ORF">E1283_28720</name>
</gene>
<evidence type="ECO:0000313" key="2">
    <source>
        <dbReference type="EMBL" id="TDC67541.1"/>
    </source>
</evidence>
<organism evidence="2 3">
    <name type="scientific">Streptomyces hainanensis</name>
    <dbReference type="NCBI Taxonomy" id="402648"/>
    <lineage>
        <taxon>Bacteria</taxon>
        <taxon>Bacillati</taxon>
        <taxon>Actinomycetota</taxon>
        <taxon>Actinomycetes</taxon>
        <taxon>Kitasatosporales</taxon>
        <taxon>Streptomycetaceae</taxon>
        <taxon>Streptomyces</taxon>
    </lineage>
</organism>
<dbReference type="SUPFAM" id="SSF55729">
    <property type="entry name" value="Acyl-CoA N-acyltransferases (Nat)"/>
    <property type="match status" value="1"/>
</dbReference>
<dbReference type="InterPro" id="IPR000182">
    <property type="entry name" value="GNAT_dom"/>
</dbReference>
<reference evidence="2 3" key="1">
    <citation type="submission" date="2019-03" db="EMBL/GenBank/DDBJ databases">
        <title>Draft genome sequences of novel Actinobacteria.</title>
        <authorList>
            <person name="Sahin N."/>
            <person name="Ay H."/>
            <person name="Saygin H."/>
        </authorList>
    </citation>
    <scope>NUCLEOTIDE SEQUENCE [LARGE SCALE GENOMIC DNA]</scope>
    <source>
        <strain evidence="2 3">DSM 41900</strain>
    </source>
</reference>
<dbReference type="OrthoDB" id="4549080at2"/>
<evidence type="ECO:0000259" key="1">
    <source>
        <dbReference type="PROSITE" id="PS51186"/>
    </source>
</evidence>
<dbReference type="CDD" id="cd04301">
    <property type="entry name" value="NAT_SF"/>
    <property type="match status" value="1"/>
</dbReference>
<keyword evidence="2" id="KW-0808">Transferase</keyword>
<dbReference type="Gene3D" id="3.40.630.30">
    <property type="match status" value="1"/>
</dbReference>
<dbReference type="Pfam" id="PF00583">
    <property type="entry name" value="Acetyltransf_1"/>
    <property type="match status" value="1"/>
</dbReference>
<accession>A0A4R4STY9</accession>
<dbReference type="EMBL" id="SMKI01000417">
    <property type="protein sequence ID" value="TDC67541.1"/>
    <property type="molecule type" value="Genomic_DNA"/>
</dbReference>
<protein>
    <submittedName>
        <fullName evidence="2">GNAT family N-acetyltransferase</fullName>
    </submittedName>
</protein>
<dbReference type="Proteomes" id="UP000295345">
    <property type="component" value="Unassembled WGS sequence"/>
</dbReference>
<sequence length="138" mass="15185">MPLDYTWRGELAHEEVEALHADGFGHDPVPAAVDDWPGRLRRHSLGWVCARRAGEDGRLVGFVNVAWDGGAHAFLLDTVVASDHRRLGIAARLVAVAEAEARAAGCEWLHVDFEEHLRPFYVDACGFRPTPAGLVPLR</sequence>
<proteinExistence type="predicted"/>
<feature type="domain" description="N-acetyltransferase" evidence="1">
    <location>
        <begin position="3"/>
        <end position="138"/>
    </location>
</feature>
<name>A0A4R4STY9_9ACTN</name>